<evidence type="ECO:0000256" key="1">
    <source>
        <dbReference type="ARBA" id="ARBA00023015"/>
    </source>
</evidence>
<keyword evidence="2" id="KW-0238">DNA-binding</keyword>
<dbReference type="PROSITE" id="PS51077">
    <property type="entry name" value="HTH_ICLR"/>
    <property type="match status" value="1"/>
</dbReference>
<evidence type="ECO:0000256" key="2">
    <source>
        <dbReference type="ARBA" id="ARBA00023125"/>
    </source>
</evidence>
<dbReference type="Pfam" id="PF01614">
    <property type="entry name" value="IclR_C"/>
    <property type="match status" value="1"/>
</dbReference>
<feature type="domain" description="HTH iclR-type" evidence="4">
    <location>
        <begin position="2"/>
        <end position="60"/>
    </location>
</feature>
<accession>A0ABN2BSZ0</accession>
<dbReference type="Pfam" id="PF09339">
    <property type="entry name" value="HTH_IclR"/>
    <property type="match status" value="1"/>
</dbReference>
<dbReference type="PANTHER" id="PTHR30136">
    <property type="entry name" value="HELIX-TURN-HELIX TRANSCRIPTIONAL REGULATOR, ICLR FAMILY"/>
    <property type="match status" value="1"/>
</dbReference>
<dbReference type="SMART" id="SM00346">
    <property type="entry name" value="HTH_ICLR"/>
    <property type="match status" value="1"/>
</dbReference>
<evidence type="ECO:0000256" key="3">
    <source>
        <dbReference type="ARBA" id="ARBA00023163"/>
    </source>
</evidence>
<dbReference type="InterPro" id="IPR050707">
    <property type="entry name" value="HTH_MetabolicPath_Reg"/>
</dbReference>
<evidence type="ECO:0000313" key="6">
    <source>
        <dbReference type="Proteomes" id="UP001500842"/>
    </source>
</evidence>
<reference evidence="5 6" key="1">
    <citation type="journal article" date="2019" name="Int. J. Syst. Evol. Microbiol.">
        <title>The Global Catalogue of Microorganisms (GCM) 10K type strain sequencing project: providing services to taxonomists for standard genome sequencing and annotation.</title>
        <authorList>
            <consortium name="The Broad Institute Genomics Platform"/>
            <consortium name="The Broad Institute Genome Sequencing Center for Infectious Disease"/>
            <person name="Wu L."/>
            <person name="Ma J."/>
        </authorList>
    </citation>
    <scope>NUCLEOTIDE SEQUENCE [LARGE SCALE GENOMIC DNA]</scope>
    <source>
        <strain evidence="5 6">JCM 14942</strain>
    </source>
</reference>
<gene>
    <name evidence="5" type="ORF">GCM10009788_56000</name>
</gene>
<dbReference type="InterPro" id="IPR036388">
    <property type="entry name" value="WH-like_DNA-bd_sf"/>
</dbReference>
<sequence length="231" mass="24243">MTTSLLRGLRALEMLGGEALGVSEIARRLGVDKAGVSRMLGQLHAEGWVLRTGARYVLGERALAMVTADPAEVRRRAARVAARLHERTGLTSVVVRLAGEGGQPVAVAGPTGFLDPEGPYEHLWCTAGGIALLAQLPDAELDRRLAVTPWPQPSADAPADADAVRALIRAVRAGAPAEERSWTLPGAGCIALPWPVVEPAPPYAVLALGPAADIDRDADAVRQALRDAVAR</sequence>
<evidence type="ECO:0000313" key="5">
    <source>
        <dbReference type="EMBL" id="GAA1546488.1"/>
    </source>
</evidence>
<keyword evidence="6" id="KW-1185">Reference proteome</keyword>
<evidence type="ECO:0000259" key="4">
    <source>
        <dbReference type="PROSITE" id="PS51077"/>
    </source>
</evidence>
<dbReference type="Gene3D" id="1.10.10.10">
    <property type="entry name" value="Winged helix-like DNA-binding domain superfamily/Winged helix DNA-binding domain"/>
    <property type="match status" value="1"/>
</dbReference>
<dbReference type="Gene3D" id="3.30.450.40">
    <property type="match status" value="1"/>
</dbReference>
<dbReference type="EMBL" id="BAAAOR010000042">
    <property type="protein sequence ID" value="GAA1546488.1"/>
    <property type="molecule type" value="Genomic_DNA"/>
</dbReference>
<dbReference type="SUPFAM" id="SSF46785">
    <property type="entry name" value="Winged helix' DNA-binding domain"/>
    <property type="match status" value="1"/>
</dbReference>
<name>A0ABN2BSZ0_9ACTN</name>
<proteinExistence type="predicted"/>
<dbReference type="InterPro" id="IPR029016">
    <property type="entry name" value="GAF-like_dom_sf"/>
</dbReference>
<dbReference type="Proteomes" id="UP001500842">
    <property type="component" value="Unassembled WGS sequence"/>
</dbReference>
<keyword evidence="1" id="KW-0805">Transcription regulation</keyword>
<keyword evidence="3" id="KW-0804">Transcription</keyword>
<protein>
    <recommendedName>
        <fullName evidence="4">HTH iclR-type domain-containing protein</fullName>
    </recommendedName>
</protein>
<comment type="caution">
    <text evidence="5">The sequence shown here is derived from an EMBL/GenBank/DDBJ whole genome shotgun (WGS) entry which is preliminary data.</text>
</comment>
<organism evidence="5 6">
    <name type="scientific">Nocardioides humi</name>
    <dbReference type="NCBI Taxonomy" id="449461"/>
    <lineage>
        <taxon>Bacteria</taxon>
        <taxon>Bacillati</taxon>
        <taxon>Actinomycetota</taxon>
        <taxon>Actinomycetes</taxon>
        <taxon>Propionibacteriales</taxon>
        <taxon>Nocardioidaceae</taxon>
        <taxon>Nocardioides</taxon>
    </lineage>
</organism>
<dbReference type="SUPFAM" id="SSF55781">
    <property type="entry name" value="GAF domain-like"/>
    <property type="match status" value="1"/>
</dbReference>
<dbReference type="InterPro" id="IPR036390">
    <property type="entry name" value="WH_DNA-bd_sf"/>
</dbReference>
<dbReference type="InterPro" id="IPR005471">
    <property type="entry name" value="Tscrpt_reg_IclR_N"/>
</dbReference>
<dbReference type="PANTHER" id="PTHR30136:SF35">
    <property type="entry name" value="HTH-TYPE TRANSCRIPTIONAL REGULATOR RV1719"/>
    <property type="match status" value="1"/>
</dbReference>
<dbReference type="RefSeq" id="WP_141004756.1">
    <property type="nucleotide sequence ID" value="NZ_BAAAOR010000042.1"/>
</dbReference>
<dbReference type="InterPro" id="IPR014757">
    <property type="entry name" value="Tscrpt_reg_IclR_C"/>
</dbReference>